<evidence type="ECO:0000256" key="4">
    <source>
        <dbReference type="ARBA" id="ARBA00022932"/>
    </source>
</evidence>
<name>A0A0F8X4I9_9ZZZZ</name>
<evidence type="ECO:0000256" key="3">
    <source>
        <dbReference type="ARBA" id="ARBA00022705"/>
    </source>
</evidence>
<protein>
    <submittedName>
        <fullName evidence="7">Uncharacterized protein</fullName>
    </submittedName>
</protein>
<accession>A0A0F8X4I9</accession>
<dbReference type="AlphaFoldDB" id="A0A0F8X4I9"/>
<evidence type="ECO:0000259" key="5">
    <source>
        <dbReference type="Pfam" id="PF07733"/>
    </source>
</evidence>
<dbReference type="Pfam" id="PF17657">
    <property type="entry name" value="DNA_pol3_finger"/>
    <property type="match status" value="1"/>
</dbReference>
<dbReference type="GO" id="GO:0006260">
    <property type="term" value="P:DNA replication"/>
    <property type="evidence" value="ECO:0007669"/>
    <property type="project" value="UniProtKB-KW"/>
</dbReference>
<keyword evidence="1" id="KW-0808">Transferase</keyword>
<evidence type="ECO:0000256" key="1">
    <source>
        <dbReference type="ARBA" id="ARBA00022679"/>
    </source>
</evidence>
<dbReference type="InterPro" id="IPR040982">
    <property type="entry name" value="DNA_pol3_finger"/>
</dbReference>
<dbReference type="PANTHER" id="PTHR32294">
    <property type="entry name" value="DNA POLYMERASE III SUBUNIT ALPHA"/>
    <property type="match status" value="1"/>
</dbReference>
<dbReference type="InterPro" id="IPR011708">
    <property type="entry name" value="DNA_pol3_alpha_NTPase_dom"/>
</dbReference>
<dbReference type="GO" id="GO:0003887">
    <property type="term" value="F:DNA-directed DNA polymerase activity"/>
    <property type="evidence" value="ECO:0007669"/>
    <property type="project" value="UniProtKB-KW"/>
</dbReference>
<sequence>KDIAVGPGRGSAAGSLVSYLLGITKVDPLRFNLLFERFLNKDRNDAPDIDLDFESSRKSEIEEYLKQKYGEDRVAHIITFSTFRTKGALWDMARVKEKDKDIEFKSIIKKIDNDNDGAIYYVKDQIEDKDWTNKEKTYFKKNKEMFLMADRIVGRIRQFSRHAGGTVITPSAIYNYIPVSRIKGEVVTAFKEGKDFRELAQLGVLKIDILGLETVSILKNAVHMVEDDLGVKIDLNDVSAYINDKHLYEILCKEDCIGIFQFESQGINSFMKEVQPENFEDVAVINAL</sequence>
<keyword evidence="4" id="KW-0239">DNA-directed DNA polymerase</keyword>
<organism evidence="7">
    <name type="scientific">marine sediment metagenome</name>
    <dbReference type="NCBI Taxonomy" id="412755"/>
    <lineage>
        <taxon>unclassified sequences</taxon>
        <taxon>metagenomes</taxon>
        <taxon>ecological metagenomes</taxon>
    </lineage>
</organism>
<dbReference type="EMBL" id="LAZR01061244">
    <property type="protein sequence ID" value="KKK63977.1"/>
    <property type="molecule type" value="Genomic_DNA"/>
</dbReference>
<evidence type="ECO:0000313" key="7">
    <source>
        <dbReference type="EMBL" id="KKK63977.1"/>
    </source>
</evidence>
<evidence type="ECO:0000256" key="2">
    <source>
        <dbReference type="ARBA" id="ARBA00022695"/>
    </source>
</evidence>
<keyword evidence="3" id="KW-0235">DNA replication</keyword>
<dbReference type="InterPro" id="IPR004805">
    <property type="entry name" value="DnaE2/DnaE/PolC"/>
</dbReference>
<feature type="non-terminal residue" evidence="7">
    <location>
        <position position="1"/>
    </location>
</feature>
<feature type="domain" description="Bacterial DNA polymerase III alpha subunit NTPase" evidence="5">
    <location>
        <begin position="1"/>
        <end position="211"/>
    </location>
</feature>
<reference evidence="7" key="1">
    <citation type="journal article" date="2015" name="Nature">
        <title>Complex archaea that bridge the gap between prokaryotes and eukaryotes.</title>
        <authorList>
            <person name="Spang A."/>
            <person name="Saw J.H."/>
            <person name="Jorgensen S.L."/>
            <person name="Zaremba-Niedzwiedzka K."/>
            <person name="Martijn J."/>
            <person name="Lind A.E."/>
            <person name="van Eijk R."/>
            <person name="Schleper C."/>
            <person name="Guy L."/>
            <person name="Ettema T.J."/>
        </authorList>
    </citation>
    <scope>NUCLEOTIDE SEQUENCE</scope>
</reference>
<keyword evidence="2" id="KW-0548">Nucleotidyltransferase</keyword>
<dbReference type="Pfam" id="PF07733">
    <property type="entry name" value="DNA_pol3_alpha"/>
    <property type="match status" value="1"/>
</dbReference>
<dbReference type="GO" id="GO:0008408">
    <property type="term" value="F:3'-5' exonuclease activity"/>
    <property type="evidence" value="ECO:0007669"/>
    <property type="project" value="InterPro"/>
</dbReference>
<feature type="domain" description="DNA polymerase III alpha subunit finger" evidence="6">
    <location>
        <begin position="215"/>
        <end position="288"/>
    </location>
</feature>
<proteinExistence type="predicted"/>
<gene>
    <name evidence="7" type="ORF">LCGC14_2988870</name>
</gene>
<comment type="caution">
    <text evidence="7">The sequence shown here is derived from an EMBL/GenBank/DDBJ whole genome shotgun (WGS) entry which is preliminary data.</text>
</comment>
<evidence type="ECO:0000259" key="6">
    <source>
        <dbReference type="Pfam" id="PF17657"/>
    </source>
</evidence>